<dbReference type="Proteomes" id="UP000266723">
    <property type="component" value="Unassembled WGS sequence"/>
</dbReference>
<reference evidence="1 2" key="1">
    <citation type="journal article" date="2020" name="BMC Genomics">
        <title>Intraspecific diversification of the crop wild relative Brassica cretica Lam. using demographic model selection.</title>
        <authorList>
            <person name="Kioukis A."/>
            <person name="Michalopoulou V.A."/>
            <person name="Briers L."/>
            <person name="Pirintsos S."/>
            <person name="Studholme D.J."/>
            <person name="Pavlidis P."/>
            <person name="Sarris P.F."/>
        </authorList>
    </citation>
    <scope>NUCLEOTIDE SEQUENCE [LARGE SCALE GENOMIC DNA]</scope>
    <source>
        <strain evidence="2">cv. PFS-1207/04</strain>
    </source>
</reference>
<proteinExistence type="predicted"/>
<name>A0ABQ7EWP2_BRACR</name>
<sequence>MWGPRLLKGWPCWLSHHEFPMAAQEMASLPMKIALPPKRIYQNNGYLMVSCNGGLNQMRAAVNIRTNLFALSKDPYQK</sequence>
<organism evidence="1 2">
    <name type="scientific">Brassica cretica</name>
    <name type="common">Mustard</name>
    <dbReference type="NCBI Taxonomy" id="69181"/>
    <lineage>
        <taxon>Eukaryota</taxon>
        <taxon>Viridiplantae</taxon>
        <taxon>Streptophyta</taxon>
        <taxon>Embryophyta</taxon>
        <taxon>Tracheophyta</taxon>
        <taxon>Spermatophyta</taxon>
        <taxon>Magnoliopsida</taxon>
        <taxon>eudicotyledons</taxon>
        <taxon>Gunneridae</taxon>
        <taxon>Pentapetalae</taxon>
        <taxon>rosids</taxon>
        <taxon>malvids</taxon>
        <taxon>Brassicales</taxon>
        <taxon>Brassicaceae</taxon>
        <taxon>Brassiceae</taxon>
        <taxon>Brassica</taxon>
    </lineage>
</organism>
<evidence type="ECO:0000313" key="1">
    <source>
        <dbReference type="EMBL" id="KAF3608034.1"/>
    </source>
</evidence>
<accession>A0ABQ7EWP2</accession>
<dbReference type="EMBL" id="QGKV02000297">
    <property type="protein sequence ID" value="KAF3608034.1"/>
    <property type="molecule type" value="Genomic_DNA"/>
</dbReference>
<gene>
    <name evidence="1" type="ORF">DY000_02051646</name>
</gene>
<protein>
    <submittedName>
        <fullName evidence="1">Uncharacterized protein</fullName>
    </submittedName>
</protein>
<comment type="caution">
    <text evidence="1">The sequence shown here is derived from an EMBL/GenBank/DDBJ whole genome shotgun (WGS) entry which is preliminary data.</text>
</comment>
<keyword evidence="2" id="KW-1185">Reference proteome</keyword>
<evidence type="ECO:0000313" key="2">
    <source>
        <dbReference type="Proteomes" id="UP000266723"/>
    </source>
</evidence>